<accession>L8WQ02</accession>
<evidence type="ECO:0000313" key="2">
    <source>
        <dbReference type="Proteomes" id="UP000011668"/>
    </source>
</evidence>
<evidence type="ECO:0000313" key="1">
    <source>
        <dbReference type="EMBL" id="ELU38843.1"/>
    </source>
</evidence>
<sequence length="43" mass="4947">MTGGCSYLTTQTIQPFDFATTFLELTQSVTCQIWTRMMHSYCC</sequence>
<gene>
    <name evidence="1" type="ORF">AG1IA_07127</name>
</gene>
<dbReference type="HOGENOM" id="CLU_3242450_0_0_1"/>
<comment type="caution">
    <text evidence="1">The sequence shown here is derived from an EMBL/GenBank/DDBJ whole genome shotgun (WGS) entry which is preliminary data.</text>
</comment>
<reference evidence="1 2" key="1">
    <citation type="journal article" date="2013" name="Nat. Commun.">
        <title>The evolution and pathogenic mechanisms of the rice sheath blight pathogen.</title>
        <authorList>
            <person name="Zheng A."/>
            <person name="Lin R."/>
            <person name="Xu L."/>
            <person name="Qin P."/>
            <person name="Tang C."/>
            <person name="Ai P."/>
            <person name="Zhang D."/>
            <person name="Liu Y."/>
            <person name="Sun Z."/>
            <person name="Feng H."/>
            <person name="Wang Y."/>
            <person name="Chen Y."/>
            <person name="Liang X."/>
            <person name="Fu R."/>
            <person name="Li Q."/>
            <person name="Zhang J."/>
            <person name="Yu X."/>
            <person name="Xie Z."/>
            <person name="Ding L."/>
            <person name="Guan P."/>
            <person name="Tang J."/>
            <person name="Liang Y."/>
            <person name="Wang S."/>
            <person name="Deng Q."/>
            <person name="Li S."/>
            <person name="Zhu J."/>
            <person name="Wang L."/>
            <person name="Liu H."/>
            <person name="Li P."/>
        </authorList>
    </citation>
    <scope>NUCLEOTIDE SEQUENCE [LARGE SCALE GENOMIC DNA]</scope>
    <source>
        <strain evidence="2">AG-1 IA</strain>
    </source>
</reference>
<dbReference type="AlphaFoldDB" id="L8WQ02"/>
<keyword evidence="2" id="KW-1185">Reference proteome</keyword>
<dbReference type="Proteomes" id="UP000011668">
    <property type="component" value="Unassembled WGS sequence"/>
</dbReference>
<name>L8WQ02_THACA</name>
<organism evidence="1 2">
    <name type="scientific">Thanatephorus cucumeris (strain AG1-IA)</name>
    <name type="common">Rice sheath blight fungus</name>
    <name type="synonym">Rhizoctonia solani</name>
    <dbReference type="NCBI Taxonomy" id="983506"/>
    <lineage>
        <taxon>Eukaryota</taxon>
        <taxon>Fungi</taxon>
        <taxon>Dikarya</taxon>
        <taxon>Basidiomycota</taxon>
        <taxon>Agaricomycotina</taxon>
        <taxon>Agaricomycetes</taxon>
        <taxon>Cantharellales</taxon>
        <taxon>Ceratobasidiaceae</taxon>
        <taxon>Rhizoctonia</taxon>
        <taxon>Rhizoctonia solani AG-1</taxon>
    </lineage>
</organism>
<protein>
    <submittedName>
        <fullName evidence="1">Uncharacterized protein</fullName>
    </submittedName>
</protein>
<proteinExistence type="predicted"/>
<dbReference type="EMBL" id="AFRT01002025">
    <property type="protein sequence ID" value="ELU38843.1"/>
    <property type="molecule type" value="Genomic_DNA"/>
</dbReference>